<accession>A0AAW8CZY1</accession>
<dbReference type="EMBL" id="JAUSRD010000008">
    <property type="protein sequence ID" value="MDP9894452.1"/>
    <property type="molecule type" value="Genomic_DNA"/>
</dbReference>
<feature type="chain" id="PRO_5043510586" description="EF-hand domain-containing protein" evidence="1">
    <location>
        <begin position="21"/>
        <end position="230"/>
    </location>
</feature>
<evidence type="ECO:0000313" key="3">
    <source>
        <dbReference type="Proteomes" id="UP001242045"/>
    </source>
</evidence>
<organism evidence="2 3">
    <name type="scientific">Variovorax boronicumulans</name>
    <dbReference type="NCBI Taxonomy" id="436515"/>
    <lineage>
        <taxon>Bacteria</taxon>
        <taxon>Pseudomonadati</taxon>
        <taxon>Pseudomonadota</taxon>
        <taxon>Betaproteobacteria</taxon>
        <taxon>Burkholderiales</taxon>
        <taxon>Comamonadaceae</taxon>
        <taxon>Variovorax</taxon>
    </lineage>
</organism>
<keyword evidence="1" id="KW-0732">Signal</keyword>
<proteinExistence type="predicted"/>
<sequence length="230" mass="25199">MKSKVLALAAFALLAAASHAQTRTEKNACPADAPFLNTDAVKKAGVELPVFRRYCYTDKSGSYALLLAEKQDLPFTKETLSSTIQATLFKVGSDGALTRQWSIRDFAGKDDAGINFRSKLSEFADIDADGLIDPILVYRFFAPIGGNSFDSDDFSGAIKIVAFHQGRKVVIHAITGNLDGDRSTRANAEFFALPKAVREHLVKKMARMYEAGQFGFDNSDDFMPKKAKAR</sequence>
<reference evidence="2" key="1">
    <citation type="submission" date="2023-07" db="EMBL/GenBank/DDBJ databases">
        <title>Sorghum-associated microbial communities from plants grown in Nebraska, USA.</title>
        <authorList>
            <person name="Schachtman D."/>
        </authorList>
    </citation>
    <scope>NUCLEOTIDE SEQUENCE</scope>
    <source>
        <strain evidence="2">DS3754</strain>
    </source>
</reference>
<dbReference type="Proteomes" id="UP001242045">
    <property type="component" value="Unassembled WGS sequence"/>
</dbReference>
<gene>
    <name evidence="2" type="ORF">J2W31_003576</name>
</gene>
<protein>
    <recommendedName>
        <fullName evidence="4">EF-hand domain-containing protein</fullName>
    </recommendedName>
</protein>
<comment type="caution">
    <text evidence="2">The sequence shown here is derived from an EMBL/GenBank/DDBJ whole genome shotgun (WGS) entry which is preliminary data.</text>
</comment>
<dbReference type="NCBIfam" id="NF046077">
    <property type="entry name" value="LPS_M949_RS01915"/>
    <property type="match status" value="1"/>
</dbReference>
<evidence type="ECO:0000313" key="2">
    <source>
        <dbReference type="EMBL" id="MDP9894452.1"/>
    </source>
</evidence>
<evidence type="ECO:0000256" key="1">
    <source>
        <dbReference type="SAM" id="SignalP"/>
    </source>
</evidence>
<dbReference type="InterPro" id="IPR058148">
    <property type="entry name" value="M949_RS01915-like_dom"/>
</dbReference>
<dbReference type="AlphaFoldDB" id="A0AAW8CZY1"/>
<evidence type="ECO:0008006" key="4">
    <source>
        <dbReference type="Google" id="ProtNLM"/>
    </source>
</evidence>
<dbReference type="RefSeq" id="WP_307685546.1">
    <property type="nucleotide sequence ID" value="NZ_JAUSRD010000008.1"/>
</dbReference>
<name>A0AAW8CZY1_9BURK</name>
<feature type="signal peptide" evidence="1">
    <location>
        <begin position="1"/>
        <end position="20"/>
    </location>
</feature>